<evidence type="ECO:0000313" key="1">
    <source>
        <dbReference type="EMBL" id="MFH5255252.1"/>
    </source>
</evidence>
<comment type="caution">
    <text evidence="1">The sequence shown here is derived from an EMBL/GenBank/DDBJ whole genome shotgun (WGS) entry which is preliminary data.</text>
</comment>
<protein>
    <submittedName>
        <fullName evidence="1">Uncharacterized protein</fullName>
    </submittedName>
</protein>
<dbReference type="EMBL" id="JBIMPM010000050">
    <property type="protein sequence ID" value="MFH5255252.1"/>
    <property type="molecule type" value="Genomic_DNA"/>
</dbReference>
<name>A0ABW7LAZ9_9BURK</name>
<organism evidence="1 2">
    <name type="scientific">Burkholderia semiarida</name>
    <dbReference type="NCBI Taxonomy" id="2843303"/>
    <lineage>
        <taxon>Bacteria</taxon>
        <taxon>Pseudomonadati</taxon>
        <taxon>Pseudomonadota</taxon>
        <taxon>Betaproteobacteria</taxon>
        <taxon>Burkholderiales</taxon>
        <taxon>Burkholderiaceae</taxon>
        <taxon>Burkholderia</taxon>
        <taxon>Burkholderia cepacia complex</taxon>
    </lineage>
</organism>
<accession>A0ABW7LAZ9</accession>
<keyword evidence="2" id="KW-1185">Reference proteome</keyword>
<dbReference type="RefSeq" id="WP_395131054.1">
    <property type="nucleotide sequence ID" value="NZ_JBIMPM010000050.1"/>
</dbReference>
<gene>
    <name evidence="1" type="ORF">ACGTRS_28880</name>
</gene>
<sequence length="66" mass="7165">MTNDTLHTSAAAARQLAQAVEVGGAFERAPEHDRRISRGDGFAGDAWRNRETGVLRHVSVGHDPNK</sequence>
<proteinExistence type="predicted"/>
<dbReference type="Proteomes" id="UP001609186">
    <property type="component" value="Unassembled WGS sequence"/>
</dbReference>
<reference evidence="1 2" key="1">
    <citation type="submission" date="2024-10" db="EMBL/GenBank/DDBJ databases">
        <title>Burkholderia semiarida in Mexico.</title>
        <authorList>
            <person name="Estrada P."/>
        </authorList>
    </citation>
    <scope>NUCLEOTIDE SEQUENCE [LARGE SCALE GENOMIC DNA]</scope>
    <source>
        <strain evidence="1 2">CLM7-1</strain>
    </source>
</reference>
<evidence type="ECO:0000313" key="2">
    <source>
        <dbReference type="Proteomes" id="UP001609186"/>
    </source>
</evidence>